<dbReference type="InterPro" id="IPR027417">
    <property type="entry name" value="P-loop_NTPase"/>
</dbReference>
<accession>A0AAD1SIE7</accession>
<protein>
    <submittedName>
        <fullName evidence="7">NACHT and WD repeat domain-containing 2-like isoform X3</fullName>
    </submittedName>
</protein>
<keyword evidence="8" id="KW-1185">Reference proteome</keyword>
<dbReference type="InterPro" id="IPR057588">
    <property type="entry name" value="NWD1/2-like_WH"/>
</dbReference>
<gene>
    <name evidence="7" type="ORF">PECUL_23A050499</name>
</gene>
<dbReference type="SUPFAM" id="SSF50998">
    <property type="entry name" value="Quinoprotein alcohol dehydrogenase-like"/>
    <property type="match status" value="2"/>
</dbReference>
<dbReference type="PROSITE" id="PS50082">
    <property type="entry name" value="WD_REPEATS_2"/>
    <property type="match status" value="1"/>
</dbReference>
<dbReference type="PANTHER" id="PTHR19871:SF43">
    <property type="entry name" value="SI:CH211-212K18.6"/>
    <property type="match status" value="1"/>
</dbReference>
<evidence type="ECO:0000256" key="4">
    <source>
        <dbReference type="SAM" id="MobiDB-lite"/>
    </source>
</evidence>
<evidence type="ECO:0000256" key="3">
    <source>
        <dbReference type="PROSITE-ProRule" id="PRU00221"/>
    </source>
</evidence>
<reference evidence="7" key="1">
    <citation type="submission" date="2022-03" db="EMBL/GenBank/DDBJ databases">
        <authorList>
            <person name="Alioto T."/>
            <person name="Alioto T."/>
            <person name="Gomez Garrido J."/>
        </authorList>
    </citation>
    <scope>NUCLEOTIDE SEQUENCE</scope>
</reference>
<feature type="region of interest" description="Disordered" evidence="4">
    <location>
        <begin position="325"/>
        <end position="362"/>
    </location>
</feature>
<feature type="domain" description="NACHT" evidence="5">
    <location>
        <begin position="616"/>
        <end position="782"/>
    </location>
</feature>
<feature type="domain" description="NWD1/2-like winged helix-turn-helix" evidence="6">
    <location>
        <begin position="842"/>
        <end position="944"/>
    </location>
</feature>
<evidence type="ECO:0000259" key="6">
    <source>
        <dbReference type="Pfam" id="PF25469"/>
    </source>
</evidence>
<dbReference type="Pfam" id="PF25469">
    <property type="entry name" value="WHD_NWD1"/>
    <property type="match status" value="1"/>
</dbReference>
<dbReference type="SMART" id="SM00320">
    <property type="entry name" value="WD40"/>
    <property type="match status" value="3"/>
</dbReference>
<feature type="region of interest" description="Disordered" evidence="4">
    <location>
        <begin position="84"/>
        <end position="112"/>
    </location>
</feature>
<evidence type="ECO:0000256" key="1">
    <source>
        <dbReference type="ARBA" id="ARBA00022574"/>
    </source>
</evidence>
<proteinExistence type="predicted"/>
<dbReference type="SUPFAM" id="SSF52540">
    <property type="entry name" value="P-loop containing nucleoside triphosphate hydrolases"/>
    <property type="match status" value="1"/>
</dbReference>
<evidence type="ECO:0000259" key="5">
    <source>
        <dbReference type="Pfam" id="PF05729"/>
    </source>
</evidence>
<evidence type="ECO:0000313" key="7">
    <source>
        <dbReference type="EMBL" id="CAH2300406.1"/>
    </source>
</evidence>
<feature type="compositionally biased region" description="Basic and acidic residues" evidence="4">
    <location>
        <begin position="351"/>
        <end position="362"/>
    </location>
</feature>
<dbReference type="Pfam" id="PF05729">
    <property type="entry name" value="NACHT"/>
    <property type="match status" value="1"/>
</dbReference>
<feature type="repeat" description="WD" evidence="3">
    <location>
        <begin position="1135"/>
        <end position="1176"/>
    </location>
</feature>
<evidence type="ECO:0000256" key="2">
    <source>
        <dbReference type="ARBA" id="ARBA00022737"/>
    </source>
</evidence>
<dbReference type="Pfam" id="PF00400">
    <property type="entry name" value="WD40"/>
    <property type="match status" value="1"/>
</dbReference>
<dbReference type="InterPro" id="IPR007111">
    <property type="entry name" value="NACHT_NTPase"/>
</dbReference>
<dbReference type="InterPro" id="IPR015943">
    <property type="entry name" value="WD40/YVTN_repeat-like_dom_sf"/>
</dbReference>
<dbReference type="Gene3D" id="2.130.10.10">
    <property type="entry name" value="YVTN repeat-like/Quinoprotein amine dehydrogenase"/>
    <property type="match status" value="2"/>
</dbReference>
<feature type="region of interest" description="Disordered" evidence="4">
    <location>
        <begin position="1892"/>
        <end position="1916"/>
    </location>
</feature>
<dbReference type="Proteomes" id="UP001295444">
    <property type="component" value="Chromosome 06"/>
</dbReference>
<name>A0AAD1SIE7_PELCU</name>
<sequence>MFFSMQISDAQRLLHRHTSLRDVSLEDCHWNKPYQKIRGETNTQIKTHLKNHMYHRRVKRVNNEPGSAEESQYVLEHTESFLLKSRQKPTEKETVLNSEAISEPPDEGHQAEEAIPESWNGTYMNTWMETTNGNNHPNSAQTNVYSLSNYKGKYSGDDRIDSRGDEIDKTPPYNYREHAEQKDDTLEHLSDTEIKIIKGHINLPYTAQRKIFMTYISGGYQDSHPERNALFEKAYPDLYVYFKERGFDFRMFDLRWGLSEGISNYHIMPSLHLKTLRKCQEEGQTAFFCFLGQKFDQITLLDTVNKETFEAIKCSVELMKKRTSIQKQTDPGVMGPRDGDSGLYTNGDNQSKTEAHQNTTDQDKLILNHVANGTEEKRIFEPISKKSSLKYDKDLQLLTKWYRLDENCNPMVYRLQPISYVMPTRAGDIFSKDPSRRQQAKSKWLGTQQKLYEIFQEYIPLSFGKDAAATLLKTVLEQEIDQAFCVTGNPENHFHCFERIITDIKQNLSNKRASEYMDILPNKPEINHVLFDAQQHVIKGIHQRLRHTNIYKNNVSWGWDGINPITNRSHAYYLDRLCRDFQRNVTTHFNSVNCFMERETFLQEVEECTKAARGYVTVIQGEQGSGKSSVMAKLASLANQWITGDLRIVTRFIGITGESRDIRLLLQSLCYQIADIYNLSTHFSEDLKGLINEFSSLLEFATDSMPLMLVLDGIDELSENEAKLSWLPVIIPQHIYFIVSASTESDCASLKNLQKHSSHFKFLQIPALSSMEINTMIGSWLRRDQRRLTSHQMNVLLEACVTCPLPLFVLCSYTESCLWTSYTSDKDACLQTNLSKMYSWILARLERNHGEQVVKKTTSYISFSRNGITLGELLDLLSLDQMVMNEIKQYQGVTVSVFPQALWLKLQNDFGIHLVEQRTDNTYVINFAHELFRTACINKYVKSKDYQLSIHASFADYYLESKNQHSSNNHLAPMMPLSWLAKSENKTDHVFNHRKILGISHHLIQSNQISRLVTECIFNYEYLLHKAWATSVINIQDDLKAAVNPERPIQDLNLLSEVLQLSYDILLHDPCQLASQLMGRLHQIESSDKPVAPGDPRKYPFLPSLLSQCTQSSIPVFVPSFTCLLPPGGLLYETIKGHTDSITAVAEAQDDLQVITASKEGTLKVWDLTTGKFVFTLHGVGRNIDSITVCMHNKLVAVTKKHSLQVWDLHQGKMVYGASDFLDVPILTSALDGQLLLAFFDGSHLVKVFDLADSCKLVCQVDIPADERPIHKNYSILVSRNSVKDNILFAYRSGKEAMVLSAKRGAVVAKLTTQNPVASIQGVAVTKEYFLVICRYPSLKMHDIVHIELFSVHTFAYIRTVKGCGHDFITKFAVNRQGSHVIAFSQLPNTNITEILVWNLETEDHKHMAKFSSVPKGGLCFDLRYCLAVCEGENFLRSWNLASRINDQSLTVNINKTKKTDGIQEVITMKHFPRYAVCRSVRPGVITVWNIVKSKCKGSAVRVERGLVENTDVVLVRDMKLFILTDRGMASFTDTPRPIFQTLLTYDLLKKKYIRKQTGLYVIPCPKHEYRVLEGGLLLGLSENRDHFVIWDLETGFIKHRLRPQFKDKPSSLDHDVYKENLQKQVLLRRQKRKDTVLLTPWERRNETKTAKRRRQEKEVQQEVEKLWQLLNEKNNAIDQYLLSDNEKVIVCSYYAHHLCVFSLETMSHLHTLEDRTSMLFLHSAALTYNGSFLVLSNYCDTDKISYVTLWDLRNGLVKKRLKNEPNVSCMALTDDASRIVFGVSLGNILKVWDPFRHKHKIIPGYDNLHLTIDSKLHVIEGGSKAILLAGDVSLWDLDNGTVVSVFSPDSTICCLSLATDRKTILVGMSDTPSLITLKVASQDRENTYSMGADLFGEESTSSEDEPDDKEQPLSI</sequence>
<evidence type="ECO:0000313" key="8">
    <source>
        <dbReference type="Proteomes" id="UP001295444"/>
    </source>
</evidence>
<keyword evidence="2" id="KW-0677">Repeat</keyword>
<dbReference type="InterPro" id="IPR052752">
    <property type="entry name" value="NACHT-WD_repeat"/>
</dbReference>
<dbReference type="InterPro" id="IPR011047">
    <property type="entry name" value="Quinoprotein_ADH-like_sf"/>
</dbReference>
<dbReference type="EMBL" id="OW240917">
    <property type="protein sequence ID" value="CAH2300406.1"/>
    <property type="molecule type" value="Genomic_DNA"/>
</dbReference>
<keyword evidence="1 3" id="KW-0853">WD repeat</keyword>
<organism evidence="7 8">
    <name type="scientific">Pelobates cultripes</name>
    <name type="common">Western spadefoot toad</name>
    <dbReference type="NCBI Taxonomy" id="61616"/>
    <lineage>
        <taxon>Eukaryota</taxon>
        <taxon>Metazoa</taxon>
        <taxon>Chordata</taxon>
        <taxon>Craniata</taxon>
        <taxon>Vertebrata</taxon>
        <taxon>Euteleostomi</taxon>
        <taxon>Amphibia</taxon>
        <taxon>Batrachia</taxon>
        <taxon>Anura</taxon>
        <taxon>Pelobatoidea</taxon>
        <taxon>Pelobatidae</taxon>
        <taxon>Pelobates</taxon>
    </lineage>
</organism>
<dbReference type="PANTHER" id="PTHR19871">
    <property type="entry name" value="BETA TRANSDUCIN-RELATED PROTEIN"/>
    <property type="match status" value="1"/>
</dbReference>
<dbReference type="Gene3D" id="3.40.50.300">
    <property type="entry name" value="P-loop containing nucleotide triphosphate hydrolases"/>
    <property type="match status" value="1"/>
</dbReference>
<dbReference type="PROSITE" id="PS50294">
    <property type="entry name" value="WD_REPEATS_REGION"/>
    <property type="match status" value="1"/>
</dbReference>
<dbReference type="InterPro" id="IPR001680">
    <property type="entry name" value="WD40_rpt"/>
</dbReference>